<dbReference type="EMBL" id="FUYE01000003">
    <property type="protein sequence ID" value="SKA85629.1"/>
    <property type="molecule type" value="Genomic_DNA"/>
</dbReference>
<name>A0A1T4X857_9BACT</name>
<feature type="domain" description="Cupin type-2" evidence="1">
    <location>
        <begin position="42"/>
        <end position="106"/>
    </location>
</feature>
<organism evidence="2 3">
    <name type="scientific">Prosthecobacter debontii</name>
    <dbReference type="NCBI Taxonomy" id="48467"/>
    <lineage>
        <taxon>Bacteria</taxon>
        <taxon>Pseudomonadati</taxon>
        <taxon>Verrucomicrobiota</taxon>
        <taxon>Verrucomicrobiia</taxon>
        <taxon>Verrucomicrobiales</taxon>
        <taxon>Verrucomicrobiaceae</taxon>
        <taxon>Prosthecobacter</taxon>
    </lineage>
</organism>
<dbReference type="SUPFAM" id="SSF51182">
    <property type="entry name" value="RmlC-like cupins"/>
    <property type="match status" value="1"/>
</dbReference>
<sequence>MNPIHIPFAEGKLVNVIGNAITIRLHGRDTGGALSVIESIDKPDEGPPPHIHHREDETFQIIEGEYEFTCGGQAFKATKGATIFAPRGVPHAYRCVGRNPGRMVVTITPAGFEEFFDEVGRLSPQEQAIPRVMEIADRYGLEFLPPVSS</sequence>
<protein>
    <submittedName>
        <fullName evidence="2">Cupin domain-containing protein</fullName>
    </submittedName>
</protein>
<evidence type="ECO:0000313" key="2">
    <source>
        <dbReference type="EMBL" id="SKA85629.1"/>
    </source>
</evidence>
<dbReference type="InterPro" id="IPR013096">
    <property type="entry name" value="Cupin_2"/>
</dbReference>
<dbReference type="STRING" id="48467.SAMN02745166_01172"/>
<gene>
    <name evidence="2" type="ORF">SAMN02745166_01172</name>
</gene>
<dbReference type="Proteomes" id="UP000190774">
    <property type="component" value="Unassembled WGS sequence"/>
</dbReference>
<dbReference type="OrthoDB" id="9794183at2"/>
<dbReference type="AlphaFoldDB" id="A0A1T4X857"/>
<reference evidence="3" key="1">
    <citation type="submission" date="2017-02" db="EMBL/GenBank/DDBJ databases">
        <authorList>
            <person name="Varghese N."/>
            <person name="Submissions S."/>
        </authorList>
    </citation>
    <scope>NUCLEOTIDE SEQUENCE [LARGE SCALE GENOMIC DNA]</scope>
    <source>
        <strain evidence="3">ATCC 700200</strain>
    </source>
</reference>
<dbReference type="PANTHER" id="PTHR36440">
    <property type="entry name" value="PUTATIVE (AFU_ORTHOLOGUE AFUA_8G07350)-RELATED"/>
    <property type="match status" value="1"/>
</dbReference>
<proteinExistence type="predicted"/>
<dbReference type="Gene3D" id="2.60.120.10">
    <property type="entry name" value="Jelly Rolls"/>
    <property type="match status" value="1"/>
</dbReference>
<dbReference type="InterPro" id="IPR014710">
    <property type="entry name" value="RmlC-like_jellyroll"/>
</dbReference>
<dbReference type="Pfam" id="PF07883">
    <property type="entry name" value="Cupin_2"/>
    <property type="match status" value="1"/>
</dbReference>
<keyword evidence="3" id="KW-1185">Reference proteome</keyword>
<dbReference type="RefSeq" id="WP_078812375.1">
    <property type="nucleotide sequence ID" value="NZ_FUYE01000003.1"/>
</dbReference>
<dbReference type="PANTHER" id="PTHR36440:SF1">
    <property type="entry name" value="PUTATIVE (AFU_ORTHOLOGUE AFUA_8G07350)-RELATED"/>
    <property type="match status" value="1"/>
</dbReference>
<accession>A0A1T4X857</accession>
<evidence type="ECO:0000259" key="1">
    <source>
        <dbReference type="Pfam" id="PF07883"/>
    </source>
</evidence>
<dbReference type="InterPro" id="IPR011051">
    <property type="entry name" value="RmlC_Cupin_sf"/>
</dbReference>
<dbReference type="InterPro" id="IPR053146">
    <property type="entry name" value="QDO-like"/>
</dbReference>
<evidence type="ECO:0000313" key="3">
    <source>
        <dbReference type="Proteomes" id="UP000190774"/>
    </source>
</evidence>